<reference evidence="2" key="2">
    <citation type="submission" date="2020-09" db="EMBL/GenBank/DDBJ databases">
        <authorList>
            <person name="Sun Q."/>
            <person name="Kim S."/>
        </authorList>
    </citation>
    <scope>NUCLEOTIDE SEQUENCE</scope>
    <source>
        <strain evidence="2">KCTC 32255</strain>
    </source>
</reference>
<dbReference type="PANTHER" id="PTHR42850">
    <property type="entry name" value="METALLOPHOSPHOESTERASE"/>
    <property type="match status" value="1"/>
</dbReference>
<evidence type="ECO:0000313" key="3">
    <source>
        <dbReference type="Proteomes" id="UP000648075"/>
    </source>
</evidence>
<sequence length="263" mass="29117">MANPRSRHRKSNLPSTAKGERIYAIGDIHGRYDLLRQILKSIEQFNRGLPSPEKLHVVLLGDVVDRGPASAQLLQFLRDWAANTEGQVMLQGNHEELMLKVHAGERRLLRSWLQVGGRETLESFGLTVPGSGEPIPPRFMADIAAAIPKATIDFVNRWPTVARSGDYFFCHAGVRPGVELARQAKTDLMWIRSEFLNSDRDHGAVIVHGHSISAEAETRHNRIGIDTGAYRTGVLTALYLDGAEREFIVTEPATEAVAIAQAQ</sequence>
<feature type="domain" description="Calcineurin-like phosphoesterase" evidence="1">
    <location>
        <begin position="21"/>
        <end position="214"/>
    </location>
</feature>
<dbReference type="InterPro" id="IPR029052">
    <property type="entry name" value="Metallo-depent_PP-like"/>
</dbReference>
<dbReference type="GO" id="GO:0016791">
    <property type="term" value="F:phosphatase activity"/>
    <property type="evidence" value="ECO:0007669"/>
    <property type="project" value="TreeGrafter"/>
</dbReference>
<name>A0A918UEJ2_9SPHN</name>
<dbReference type="PANTHER" id="PTHR42850:SF4">
    <property type="entry name" value="ZINC-DEPENDENT ENDOPOLYPHOSPHATASE"/>
    <property type="match status" value="1"/>
</dbReference>
<dbReference type="SUPFAM" id="SSF56300">
    <property type="entry name" value="Metallo-dependent phosphatases"/>
    <property type="match status" value="1"/>
</dbReference>
<dbReference type="RefSeq" id="WP_189619962.1">
    <property type="nucleotide sequence ID" value="NZ_BMZA01000002.1"/>
</dbReference>
<evidence type="ECO:0000259" key="1">
    <source>
        <dbReference type="Pfam" id="PF00149"/>
    </source>
</evidence>
<evidence type="ECO:0000313" key="2">
    <source>
        <dbReference type="EMBL" id="GGY96619.1"/>
    </source>
</evidence>
<protein>
    <submittedName>
        <fullName evidence="2">Ser/threonine protein phosphatase</fullName>
    </submittedName>
</protein>
<reference evidence="2" key="1">
    <citation type="journal article" date="2014" name="Int. J. Syst. Evol. Microbiol.">
        <title>Complete genome sequence of Corynebacterium casei LMG S-19264T (=DSM 44701T), isolated from a smear-ripened cheese.</title>
        <authorList>
            <consortium name="US DOE Joint Genome Institute (JGI-PGF)"/>
            <person name="Walter F."/>
            <person name="Albersmeier A."/>
            <person name="Kalinowski J."/>
            <person name="Ruckert C."/>
        </authorList>
    </citation>
    <scope>NUCLEOTIDE SEQUENCE</scope>
    <source>
        <strain evidence="2">KCTC 32255</strain>
    </source>
</reference>
<dbReference type="GO" id="GO:0008803">
    <property type="term" value="F:bis(5'-nucleosyl)-tetraphosphatase (symmetrical) activity"/>
    <property type="evidence" value="ECO:0007669"/>
    <property type="project" value="TreeGrafter"/>
</dbReference>
<organism evidence="2 3">
    <name type="scientific">Novosphingobium colocasiae</name>
    <dbReference type="NCBI Taxonomy" id="1256513"/>
    <lineage>
        <taxon>Bacteria</taxon>
        <taxon>Pseudomonadati</taxon>
        <taxon>Pseudomonadota</taxon>
        <taxon>Alphaproteobacteria</taxon>
        <taxon>Sphingomonadales</taxon>
        <taxon>Sphingomonadaceae</taxon>
        <taxon>Novosphingobium</taxon>
    </lineage>
</organism>
<dbReference type="GO" id="GO:0005737">
    <property type="term" value="C:cytoplasm"/>
    <property type="evidence" value="ECO:0007669"/>
    <property type="project" value="TreeGrafter"/>
</dbReference>
<comment type="caution">
    <text evidence="2">The sequence shown here is derived from an EMBL/GenBank/DDBJ whole genome shotgun (WGS) entry which is preliminary data.</text>
</comment>
<dbReference type="Pfam" id="PF00149">
    <property type="entry name" value="Metallophos"/>
    <property type="match status" value="1"/>
</dbReference>
<dbReference type="InterPro" id="IPR004843">
    <property type="entry name" value="Calcineurin-like_PHP"/>
</dbReference>
<dbReference type="EMBL" id="BMZA01000002">
    <property type="protein sequence ID" value="GGY96619.1"/>
    <property type="molecule type" value="Genomic_DNA"/>
</dbReference>
<dbReference type="AlphaFoldDB" id="A0A918UEJ2"/>
<accession>A0A918UEJ2</accession>
<keyword evidence="3" id="KW-1185">Reference proteome</keyword>
<dbReference type="Proteomes" id="UP000648075">
    <property type="component" value="Unassembled WGS sequence"/>
</dbReference>
<proteinExistence type="predicted"/>
<dbReference type="GO" id="GO:0110154">
    <property type="term" value="P:RNA decapping"/>
    <property type="evidence" value="ECO:0007669"/>
    <property type="project" value="TreeGrafter"/>
</dbReference>
<dbReference type="Gene3D" id="3.60.21.10">
    <property type="match status" value="1"/>
</dbReference>
<gene>
    <name evidence="2" type="ORF">GCM10011614_09350</name>
</gene>
<dbReference type="InterPro" id="IPR050126">
    <property type="entry name" value="Ap4A_hydrolase"/>
</dbReference>